<proteinExistence type="predicted"/>
<dbReference type="OrthoDB" id="3359627at2"/>
<organism evidence="2 3">
    <name type="scientific">Micromonospora eburnea</name>
    <dbReference type="NCBI Taxonomy" id="227316"/>
    <lineage>
        <taxon>Bacteria</taxon>
        <taxon>Bacillati</taxon>
        <taxon>Actinomycetota</taxon>
        <taxon>Actinomycetes</taxon>
        <taxon>Micromonosporales</taxon>
        <taxon>Micromonosporaceae</taxon>
        <taxon>Micromonospora</taxon>
    </lineage>
</organism>
<keyword evidence="1" id="KW-1133">Transmembrane helix</keyword>
<dbReference type="EMBL" id="FMHY01000002">
    <property type="protein sequence ID" value="SCL54524.1"/>
    <property type="molecule type" value="Genomic_DNA"/>
</dbReference>
<gene>
    <name evidence="2" type="ORF">GA0070604_3014</name>
</gene>
<keyword evidence="1" id="KW-0812">Transmembrane</keyword>
<protein>
    <submittedName>
        <fullName evidence="2">Uncharacterized protein</fullName>
    </submittedName>
</protein>
<dbReference type="STRING" id="227316.GA0070604_3014"/>
<accession>A0A1C6UKQ0</accession>
<dbReference type="Proteomes" id="UP000199696">
    <property type="component" value="Unassembled WGS sequence"/>
</dbReference>
<dbReference type="AlphaFoldDB" id="A0A1C6UKQ0"/>
<sequence length="268" mass="28548">MRPTRRALRSIHKGWWFVVGGVVTAVIGAAASIYVPKWLDPPDERPIAINVVSNPATVPAWGNDVFSFVMPAGARPATPPPIDCASVVDWAHANGGVDQDATRVRLVVQGVSDKGVLIEGMRARTIRHSARPAPGGISLTCGGGQGTVTPRQVAMDLDKDHPSAEYAVKVDGRLPLFGVTLQRGETEVFELTATTKGTVEWVIELNLVVGGEPQSVEVTNHGRAFRTTGFIGPRGYRVEAGTEHWVECAGTPPACGTTPVSPVELRYS</sequence>
<keyword evidence="1" id="KW-0472">Membrane</keyword>
<evidence type="ECO:0000256" key="1">
    <source>
        <dbReference type="SAM" id="Phobius"/>
    </source>
</evidence>
<keyword evidence="3" id="KW-1185">Reference proteome</keyword>
<name>A0A1C6UKQ0_9ACTN</name>
<dbReference type="RefSeq" id="WP_091118501.1">
    <property type="nucleotide sequence ID" value="NZ_FMHY01000002.1"/>
</dbReference>
<reference evidence="3" key="1">
    <citation type="submission" date="2016-06" db="EMBL/GenBank/DDBJ databases">
        <authorList>
            <person name="Varghese N."/>
            <person name="Submissions Spin"/>
        </authorList>
    </citation>
    <scope>NUCLEOTIDE SEQUENCE [LARGE SCALE GENOMIC DNA]</scope>
    <source>
        <strain evidence="3">DSM 44814</strain>
    </source>
</reference>
<evidence type="ECO:0000313" key="3">
    <source>
        <dbReference type="Proteomes" id="UP000199696"/>
    </source>
</evidence>
<evidence type="ECO:0000313" key="2">
    <source>
        <dbReference type="EMBL" id="SCL54524.1"/>
    </source>
</evidence>
<feature type="transmembrane region" description="Helical" evidence="1">
    <location>
        <begin position="15"/>
        <end position="35"/>
    </location>
</feature>